<dbReference type="Proteomes" id="UP000008143">
    <property type="component" value="Chromosome 6"/>
</dbReference>
<dbReference type="FunFam" id="3.90.1290.10:FF:000001">
    <property type="entry name" value="Plectin a"/>
    <property type="match status" value="14"/>
</dbReference>
<dbReference type="RefSeq" id="XP_031760410.1">
    <property type="nucleotide sequence ID" value="XM_031904550.1"/>
</dbReference>
<comment type="subcellular location">
    <subcellularLocation>
        <location evidence="1">Cell junction</location>
    </subcellularLocation>
</comment>
<evidence type="ECO:0000256" key="8">
    <source>
        <dbReference type="SAM" id="MobiDB-lite"/>
    </source>
</evidence>
<dbReference type="GO" id="GO:0005737">
    <property type="term" value="C:cytoplasm"/>
    <property type="evidence" value="ECO:0000318"/>
    <property type="project" value="GO_Central"/>
</dbReference>
<feature type="coiled-coil region" evidence="7">
    <location>
        <begin position="3477"/>
        <end position="3504"/>
    </location>
</feature>
<feature type="region of interest" description="Disordered" evidence="8">
    <location>
        <begin position="102"/>
        <end position="129"/>
    </location>
</feature>
<dbReference type="PANTHER" id="PTHR23169:SF21">
    <property type="entry name" value="EPIPLAKIN"/>
    <property type="match status" value="1"/>
</dbReference>
<dbReference type="GO" id="GO:0005856">
    <property type="term" value="C:cytoskeleton"/>
    <property type="evidence" value="ECO:0007669"/>
    <property type="project" value="UniProtKB-SubCell"/>
</dbReference>
<dbReference type="GO" id="GO:0005198">
    <property type="term" value="F:structural molecule activity"/>
    <property type="evidence" value="ECO:0000318"/>
    <property type="project" value="GO_Central"/>
</dbReference>
<evidence type="ECO:0000313" key="11">
    <source>
        <dbReference type="Xenbase" id="XB-GENE-5881528"/>
    </source>
</evidence>
<gene>
    <name evidence="10 11" type="primary">eppk1</name>
</gene>
<dbReference type="InterPro" id="IPR001101">
    <property type="entry name" value="Plectin_repeat"/>
</dbReference>
<dbReference type="CTD" id="83481"/>
<dbReference type="Xenbase" id="XB-GENE-5881528">
    <property type="gene designation" value="eppk1"/>
</dbReference>
<keyword evidence="4" id="KW-0677">Repeat</keyword>
<sequence length="6239" mass="700635">MWVSVGQVAALLGGARRGGAGLSGIYRAVGLTVGSRGRSLSVRPLCLCPRLCRPHPHLPHRPPTYRPFRVLGTYMSNMEHKISQTVTRSVVTRTVVHSAGTAQTRVVQSSQSSHSAQHLRELQASGPTKVSPSIAGFFVEKTKEKISIYQALQEKLVTSEVALSLLEAQAATGNILDPKSNQKLSVEAAIGQGIVGPEFQEKLLFANKAVTGHRHKDGTLSLFQAFKKGQINQPNTVRLLGAQLATGGIISPSDGQRVSLAEAIKLNLIDEEMASMFSKNSDSVKCYLDPNTQEAATYQQLLAKCTTDTESGLALLALQGTLQGLRKPVTAEQLLRANIINQALYDDIRQGKERLENVGERHEVKQCLHGLGSIGGIYVESTKEKISIYQAMKKNILSSHVAASLLEAQAASGFIIDPVSNRTFTVTEAIKEELIGLELKEKLLSAERSVTGFSDPYTDSRISLFQAIKKELIDKNLGMNLLQVQKATGGFIDPVNSFHVPVEVAYQQGLLDEEMNRLLSDPLNGPKGFLDPNTNDAVTYAELKKRCIVDPETKVFFFPVKLTFQGIRGKVTADELLDSLIIDRETFENLQQGRTSDKEVADRELVRQYLEGTGCIAGVVIVSSSETKSLYQAMKEHYLMSGTSIALLEAQAATGGLIDPIKNLKFSVDEAVKNGLAGPELYEKLLSAEKATTGYRDPYNGQKVSLFQAIKGGFVERHHGIQLLEVQMATGGIIDPLHKHRVPKEVAYKRGLFDDDMNKNILAMMEEPKGYFDPNLKVNINYGQMLHKCLVDLATGLYLLPIFDQTQQTCPNTLIDFQTTMTLKAAKIPVTSGKYKAQTVSIWELLFSDYFTTEERISLVYRFKCQTVTLEGLSNQINTNIQQIVSSTKISFEGLRERVTPKQLLNSDIIDKTLYEKLEQGEASVKDVVNMDTVKKYLQGTGCIGGLILTETQEKMSIYQAKRKALLRPGTSLILLEAQAATGFIIDPVENKKYSVEEALKANVIGPEFYEKLLSAEKSVTGYIDPYTEKTISLFQAMSKGLIVKEHGIRLLEAQIASGGIIDPINSHRIPVEVAYKRGYFDKKMNLILSDPSDDTKGFFDPNTNENLTYLQLKEKCITEPTTNLCLLPLRGKKSLVSINDSVKASLSNLEIYVRYGRFRQKTVSAWVLINSEYFSEWKRRYIVEQYRLQKKTLKEIAILIEEEMNKWTDIRFPALRGQVNIHQLLEYEIIDKELFQQVLDGKVKVEDVMKTEKVQRHLHGSDILGGVILQPSNQRISFLEATKKRILLPSTVLPILEAQAATGHIIDPISNQKLTVDEALKAGVIDPQHYDKLLTAEEAVTGYKDPFTGRRISLYQAMRKGLVDEKHAIQLLDAQLATGGIIDPDTALHLPVSVANKHGFFNDELHQSLSTDALNSYCDPTTKQMVSYSELVSRSEQDKPAGIRLIPLPEGFTEVPTDNIFSEEEVKETFKNTRIEERNTTLWVLIHYGYFTEEQRSQILERYKLKKATLQEVTTEILQFIKDNEIKMTTHISFEGLRGKVPAIRLLDLGILNQTVFNELLQGLKTTEEVSKLESVKKYLQGTGYISGVFLQSTKEKMSIYQAMKRNLIMPANGLLFLEAQAATGFLIDPVYNQKYSVDSAVKAGVVGPELHEKLLTAESAVTGFLDPYTGNKISLLQAIGKDLLLRNEAIPLLQAQIAAGGIVDPNHCHYVPLEMAHKLGFLDEEVDVAKSTISLKAFYDPDTKENLSYMELKDKCYKDPETGLLLLPLSESAAIYADENIISVLKSVTVNVQAGRFKGQVVSVWELLNSEYISVSKLKELLALYSKSSAEALQLLIQTVTTIIIESEKESKKIHFKGLRRQVSASDLFLSEVIDKQTLDDLNLGKKTITEVTEMDNVKRYLEGTNCIAGVLVQATNKKMSIYEAMLKGILRPGTALVLLEAQAATGFIVDPVKNMKLSVDEALGCRLIGQEIYKKLLSAEQAVTGYTDPHNEEKISLFQAMNKKLIVESHGIRLLEAQIATGGIIDPVHSHRIPVDTAYKRGYFNEEMNTILSDPSDDTKGFFDPNTHENLTYLQLVERCIQDPETGLYLLQVVKKGENYFYITDKIKEDLQSKRVLMHHGSFTNQTVSLWEILSSHYVTDLKRRELVRLYIEGVMTEEHLLSSVTTLIMDYESKSNILMFKGIRGEVSATELFNAEIIDKKTLDDLRAGKKTVEDIAQVDSIKTYLEGTGCIAGAFVLPDNEKLSVYEAIKKGILPNDIGLTLLEAQVATGFLIDPVKNKRLSVSEALSAGLIGTDVQNKLELAEQAVTGFTDPDSGNKLSLFQAIKKGLINRDQGLYLLEAQLCTGGVINPLYSHRVPLGAAYKKGLLDEDTYILLSDGKKGFTDPNTHERISYKNLMERCTKDTTTGLDLLQLAKKRDDYFYIDNPTKNILTSTPLKMHAGKFQGQDVSLWDILCSIYISEEKRKELIKKYKSETTATLKSIIATILSIIEKKETTQSDIWFQGLRKQVTASELYSAGIINKETLEGLKQEPHTITDVAQNESVKKFLEGTSCIAGLLVPSLENPAIKVKMNIYNAMLKRILRPGTALVLLEAQAATGFIIDSIKNKKLSVDEAFEAGLIGYEIYEKLLCAEKAVTGYTDPYTGSKISLFQAMKADLIVKEHGIRVLEAQIATGGIIDPVHSHRVPVEVAYKRGYFDEEMNQILSDPTDDTKGFFDPNTHENLTYMQLIKRCVQDPETKLYMLEIHGSKPSPGNVQSALRQKTVEVTTGQFQGRKVSIWDLIHSQYISPEKRDDLLKKFTSGTLSIEELMEIIITMIYETEATALPTDTIDAVKQDEQIITLFLSEKVDVTMGDFRGKSVSLWEILNSHYISEEKRKELIDKMKVGSTTMEEIIAIVITIITETELQKGTQVPQIVRFDQWVQDNDIQEALKRISINVTKGQFQGQEFSIWDLLQSKSIPEETRLELLGDYRLTIEEIIKGVVQSVKDTEIGSCTYDLHDEVFNVLQTVKTDVTVGEFKGQKYSVWELLNSKYFSEDKKKELLENFNLGTINIHELIQIITTIIEEMEENTRRLKFKGLRRQVTATELLTSEIIDQDTLRELAQGKKTVEEVTEMDTVKRYLEGESCIAGILVPSAKEPSQKDKMSIYNAMQKNILRPGTALVLLEAQAATGFVIDPINNKKLSVDEAVAAGVIGKELHGKLLSAERAVTGYKDPYTGDKVSLFQAMQKELIVKDHGIRLLEAQIATGGIIDPLHSHRVPVDIAYKRGYFDEEMNQILSDPSDDTKGFFDPNTHENLTYMQLLQRCIKDSDTGLCLLEVSKAKSTHFKAETNFESRLKSLTVHLKIGHYQGQNVSLWELLNSHYFSEEKRQELLLKYKTGAITINELQTIVITTTEELESKKTGHLNGSVHEELDQKTVLSSAFVQVTKGKFMGQKISIWELLNSEYITEEKRKEILQKYSSGAWTMEEIITLITTIIAEVEENREKLEKEKQSTSESLHSTTGTDKQLQQALDVITVSVPAGEFQKEKISLWEILHTKYISSDKRNSLLNKHQVTVETLKGDIMKLIGEKEVKGDEEVKQTLELKFMDVRVGKFKGQQVSLWVLLHSKYISEEKRKELLEKYKSGTLTLEEMFRIIITIIEETEEKSHNIKFTGLRRQVTATELLESQIIDQSTMNELTQGSRTVEQVTQMDSVKRYLQGTSPIAGVFVTSKKEGSQREKMTIYDAMFRRILRPGTALVLLEAQAATGFVVDPIQNRRLSVEEAKNAGLIGHEIYNKLLSAERGVTGYTDPYTGNKISLFQAMKKELIVKDHGIRLLEAQIATGGIIDPVHSHRVPVEVAYKRGYFDEEMNQILSDPSDDTKGFFDPNTHENLTYMQLLQRCVEDPETGMFMLDVKDTKPALVRTDYTSALQSKTVLIQSGEFQGKNVSVWELLSSKYVSAEKREELLRTYRAGSLSIEELITIVITIINETEASVSSTDSTDSKNEGDEMKILFQSEVVSVPVGDYKGQRVSLWELLHSHYISEEKRNELLDKVKSRTLTLQETLTIIIRIIEETELTRSKTVQRPPQVLVEQGLKLDLTVHADEIQKSLQSITVHVRTGEFQGQDVSVWDLLHSRYISEEMRKELVSNYELTVQDMIAIIVQLVEQKSSKSPLHAQYNLTEEALNVLQAERTEICVGEYKGQKLSLWQLLTSRYLSEDKRRDLLEQFNQGTVSVHQLIRTVITVIEEIEQKTSNLKFKGLRRQVTATELLTSEIIDQDTLRELAQGKKTVEEVTEMDTVKRYLEGESCIAGILVPSAKEPSQKDKMSIYNAMQKNILRPGTALVLLEAQAATGFVIDPINNKKLSVDEAVAAGVIGKELHGKLLSAERAVTGYKDPYTGDKVSLFQAMQKELIVKDHGIRLLEAQIATGGIIDPLHSHRVPVDIAYKRGYFDEEMNQILSDPSDDTKGFFDPNTHENLTYMQLLQRCIKDSDTGLCLLEISKAKSTHFKAETNFESRLKSLTVHLKIGHYQGQNVSLWELLNSHYFSEEKRQELLLKYKTGAITINELQTIVITTTEELESKKTGHLNGSVHEELDQKTVLSSAFVQVTKGKFMGQKISVWELLNSEYFTEEKRKEILQKYSSGAWTMEEIITLITTIIAEVEKNREKLEKETQSTSESLHSTTGTDKQLQQALDVITVSVPAGEFQKEKISLWEILHTKYISSDKRNSLLNKHQVTIETLKGDIMKLIGEKEVKGDEEVKQTLELKFMDVRVGKFKGQQVSLWVLLHSKYISEEKRKELLEKYKSGTLTLEEMFRIIITITEETEEKSHNIKFTGLRRQVTATELLESQIIDQSTMNELTQGSRTVEQVTQMDSVKRYLQGTSPIAGVFVTSKKEGSQREKMTIYDAMFRRILRPGTALVLLEAQAATGFVIDPIQNRRLSVEEAKNAGLIGHEIYNKLLSAERGVTGYTDPYTGNKISLFQAMKKELIVKDHGIRLLEAQIATGGIIDPVHSHRVPVEVAYKRGYFDEEMNQILSDPSDDTKGFFDPNTHENLTYMQLLQRCVEDPETGMFMLDVKDTKPALVRTDYTSALQSKTVLIQSGEFQGKNVSVWELLHSHYISKEKREELLKKYSSGSLSATDLEALILTIISETERERVVDVTKEDPKIHTTLKSVTIDISVGSFQTKTTTIWDLLQSDYFSERERNDLLEKLHAGTLTLEEIIKFIVTVVTEKETKTLQSVTTTTQIKREEVVQKSIDLSQWPPEEQLQKALEAIPYEVSRQQNLGEKQDSESIWGVLQSEKLPDDQRKELLKTCKDTVQDVLIGCIRLIQGEGQFSAETFSIDEQTQKLLQNTTMEISVGEFKGQNLSLWDLLLSKYISAEKRKEILMAYLTGSSSIQDIIRMITTIIEETEDRTSKLMFQGLRQQVTAAELLSSEIIDQKTLDDLSKGNKTLEEITQMDSVKRYLEGTSCIAGVFAPSKKHPSKMEKMSIYQAMRKNILRPGTALVLLEAQAATGFIIDPVNNRKLSVDEAVSSGVVGKELHAKLLSAERAVTGYRDPYSGDKISLFQAMKKNLIVKDHGVRLLEAQIATGGVIDPVYSHRVPVSVAYKRGYFDEEMNQVLCDPSDDTKGFFDPNTHENLTYMQLVQRCVQDPDTGLNMLEVKDVKSPLFQIDKTIQSSLQSQTMDIKVGQYKGQNVSVWELLTSRYLCEADKERQDLLMKYKSGAITIQKLMAELVLLVEKLEEKRSSSNVAQHFSEGDTDKEKHSFLQSVEVEVTAGHLKGQKSSLWQFLNSSYITAEKRNELLIKYESGALTLEQLVQSVLAIMAEAEKTVINGSDGASVGESGKAGAVIQSLSHFSTFFSIGEFQGPSVSLWDILHSKTISRAERDNMLKKYLLTIEEVIAVLSKFFPSSKGQSAEQYGQTASFLKSVTVQVAIGEFKVEGKAHSLWELLHSKYITQEKRNKLIEKFESKTLTWEEIFQIIVTIIKETEERGRQLKFKGLRKQVSASELLQSQIIDQDTLIDLTLGKKTLAEVTEMDSVRRYLEGTSCIAGVLVTSKTDPSKKEKMSIYTAMLKGILRPGTALVLLEAQAATGFVIDPIKNIKLSVDEAAASGVIGQELHSKLLSAEKAVTGYNDPSTSQKISLFQAMQKELIVQHHGIRLLEAQIATGGIIDPVHSHRVPVEVAYKRGYFDEEMNKILDDPTDDTKGFFDPNTHENLTYMQLLQRCVQDPDTGLFMLGVSTK</sequence>
<proteinExistence type="inferred from homology"/>
<reference evidence="10" key="1">
    <citation type="submission" date="2025-08" db="UniProtKB">
        <authorList>
            <consortium name="RefSeq"/>
        </authorList>
    </citation>
    <scope>IDENTIFICATION</scope>
    <source>
        <strain evidence="10">Nigerian</strain>
        <tissue evidence="10">Liver and blood</tissue>
    </source>
</reference>
<dbReference type="GO" id="GO:1990254">
    <property type="term" value="F:keratin filament binding"/>
    <property type="evidence" value="ECO:0000318"/>
    <property type="project" value="GO_Central"/>
</dbReference>
<feature type="coiled-coil region" evidence="7">
    <location>
        <begin position="4641"/>
        <end position="4668"/>
    </location>
</feature>
<dbReference type="InterPro" id="IPR035915">
    <property type="entry name" value="Plakin_repeat_sf"/>
</dbReference>
<dbReference type="PANTHER" id="PTHR23169">
    <property type="entry name" value="ENVOPLAKIN"/>
    <property type="match status" value="1"/>
</dbReference>
<evidence type="ECO:0000256" key="6">
    <source>
        <dbReference type="ARBA" id="ARBA00023054"/>
    </source>
</evidence>
<keyword evidence="9" id="KW-1185">Reference proteome</keyword>
<evidence type="ECO:0000313" key="9">
    <source>
        <dbReference type="Proteomes" id="UP000008143"/>
    </source>
</evidence>
<dbReference type="Gene3D" id="3.90.1290.10">
    <property type="entry name" value="Plakin repeat"/>
    <property type="match status" value="15"/>
</dbReference>
<dbReference type="InterPro" id="IPR043197">
    <property type="entry name" value="Plakin"/>
</dbReference>
<dbReference type="GeneID" id="779606"/>
<evidence type="ECO:0000256" key="3">
    <source>
        <dbReference type="ARBA" id="ARBA00022553"/>
    </source>
</evidence>
<evidence type="ECO:0000256" key="5">
    <source>
        <dbReference type="ARBA" id="ARBA00022949"/>
    </source>
</evidence>
<dbReference type="SMART" id="SM00250">
    <property type="entry name" value="PLEC"/>
    <property type="match status" value="73"/>
</dbReference>
<dbReference type="GO" id="GO:0045110">
    <property type="term" value="P:intermediate filament bundle assembly"/>
    <property type="evidence" value="ECO:0000318"/>
    <property type="project" value="GO_Central"/>
</dbReference>
<keyword evidence="3" id="KW-0597">Phosphoprotein</keyword>
<dbReference type="Pfam" id="PF00681">
    <property type="entry name" value="Plectin"/>
    <property type="match status" value="31"/>
</dbReference>
<keyword evidence="5" id="KW-0965">Cell junction</keyword>
<dbReference type="SUPFAM" id="SSF75399">
    <property type="entry name" value="Plakin repeat"/>
    <property type="match status" value="15"/>
</dbReference>
<accession>A0A8J1JTP4</accession>
<dbReference type="KEGG" id="xtr:779606"/>
<dbReference type="AGR" id="Xenbase:XB-GENE-5881528"/>
<dbReference type="GO" id="GO:0042060">
    <property type="term" value="P:wound healing"/>
    <property type="evidence" value="ECO:0000318"/>
    <property type="project" value="GO_Central"/>
</dbReference>
<comment type="similarity">
    <text evidence="2">Belongs to the plakin or cytolinker family.</text>
</comment>
<dbReference type="GO" id="GO:0030054">
    <property type="term" value="C:cell junction"/>
    <property type="evidence" value="ECO:0000318"/>
    <property type="project" value="GO_Central"/>
</dbReference>
<evidence type="ECO:0000313" key="10">
    <source>
        <dbReference type="RefSeq" id="XP_031760410.1"/>
    </source>
</evidence>
<evidence type="ECO:0000256" key="7">
    <source>
        <dbReference type="SAM" id="Coils"/>
    </source>
</evidence>
<dbReference type="GO" id="GO:0016020">
    <property type="term" value="C:membrane"/>
    <property type="evidence" value="ECO:0000318"/>
    <property type="project" value="GO_Central"/>
</dbReference>
<dbReference type="GO" id="GO:0042995">
    <property type="term" value="C:cell projection"/>
    <property type="evidence" value="ECO:0007669"/>
    <property type="project" value="UniProtKB-SubCell"/>
</dbReference>
<evidence type="ECO:0000256" key="4">
    <source>
        <dbReference type="ARBA" id="ARBA00022737"/>
    </source>
</evidence>
<organism evidence="9 10">
    <name type="scientific">Xenopus tropicalis</name>
    <name type="common">Western clawed frog</name>
    <name type="synonym">Silurana tropicalis</name>
    <dbReference type="NCBI Taxonomy" id="8364"/>
    <lineage>
        <taxon>Eukaryota</taxon>
        <taxon>Metazoa</taxon>
        <taxon>Chordata</taxon>
        <taxon>Craniata</taxon>
        <taxon>Vertebrata</taxon>
        <taxon>Euteleostomi</taxon>
        <taxon>Amphibia</taxon>
        <taxon>Batrachia</taxon>
        <taxon>Anura</taxon>
        <taxon>Pipoidea</taxon>
        <taxon>Pipidae</taxon>
        <taxon>Xenopodinae</taxon>
        <taxon>Xenopus</taxon>
        <taxon>Silurana</taxon>
    </lineage>
</organism>
<protein>
    <submittedName>
        <fullName evidence="10">Epiplakin isoform X1</fullName>
    </submittedName>
</protein>
<dbReference type="FunFam" id="3.90.1290.10:FF:000025">
    <property type="entry name" value="Epiplakin 1"/>
    <property type="match status" value="1"/>
</dbReference>
<dbReference type="OrthoDB" id="8919664at2759"/>
<evidence type="ECO:0000256" key="2">
    <source>
        <dbReference type="ARBA" id="ARBA00009109"/>
    </source>
</evidence>
<feature type="compositionally biased region" description="Low complexity" evidence="8">
    <location>
        <begin position="102"/>
        <end position="116"/>
    </location>
</feature>
<dbReference type="OMA" id="CEAKSKG"/>
<evidence type="ECO:0000256" key="1">
    <source>
        <dbReference type="ARBA" id="ARBA00004282"/>
    </source>
</evidence>
<name>A0A8J1JTP4_XENTR</name>
<dbReference type="GO" id="GO:0070161">
    <property type="term" value="C:anchoring junction"/>
    <property type="evidence" value="ECO:0007669"/>
    <property type="project" value="UniProtKB-SubCell"/>
</dbReference>
<keyword evidence="6 7" id="KW-0175">Coiled coil</keyword>